<gene>
    <name evidence="13" type="ORF">FMM08_10995</name>
</gene>
<dbReference type="GO" id="GO:0008955">
    <property type="term" value="F:peptidoglycan glycosyltransferase activity"/>
    <property type="evidence" value="ECO:0007669"/>
    <property type="project" value="UniProtKB-EC"/>
</dbReference>
<keyword evidence="1" id="KW-0121">Carboxypeptidase</keyword>
<dbReference type="InterPro" id="IPR036950">
    <property type="entry name" value="PBP_transglycosylase"/>
</dbReference>
<dbReference type="InterPro" id="IPR050396">
    <property type="entry name" value="Glycosyltr_51/Transpeptidase"/>
</dbReference>
<evidence type="ECO:0000313" key="13">
    <source>
        <dbReference type="EMBL" id="TXR55982.1"/>
    </source>
</evidence>
<evidence type="ECO:0000256" key="1">
    <source>
        <dbReference type="ARBA" id="ARBA00022645"/>
    </source>
</evidence>
<dbReference type="PANTHER" id="PTHR32282:SF34">
    <property type="entry name" value="PENICILLIN-BINDING PROTEIN 1A"/>
    <property type="match status" value="1"/>
</dbReference>
<sequence>MYRVDTSADCSHGSARARVVTHPCSRSPVGDQASAAYWRGLETAPPAAAPGPGRAGGARTTPGTHPVPSHPQAPSRRSAPAARPAARTADPRHGGAGGARPPAPKKRRRWIPSWQLVVGGFLLLVIIVVGAGTFAYATTPTPSLNADALKATTTVYYADGQTVMAELNDGIDRKPLTEEQMPKSAKDAAVASEDRTFYENKGVSVTGVGRAVWGVLTGNPNLGGGSTITQQYVKNITGNDQRAYTRKATEAIQALKVDQQYSKDQILTSYLNTVYFGRGAYGIGAATEAYFGPDVDPSQLTNEQAALLIGILPAPSAWDPANSPENAQKRYTYVMGAMATMGYVTAEEVAANPEMPGTVQQDKPKWFQGPRGYVLNAIVKELASKDLRFTGLDGVNRTLATTDDVATAGLKIVSTIDATKQQAAEETMGDTSVLPAKGRPDTLRAGLVSVDPATGGVVAMYGGPDYLTQPFDAVNQGKAQAGSTFKPITLLAALQNGTTDGQAIDLSDTFDGASPQTFAGTPVSNYGSGRGEQFGDINLVKATAESVNTVYVHLNQEIGPRTTAKTAGQLGVTMEGNSKDALVNVLGSSAVYPIQMAQAYAALANGGTVNPAHYVQQATLGDTDYAVYTANPNAGTKPFTDEAVTDTVYAMQAVTKQGGTAASIGKAFGKRPIAGKTGTTNGNKAAWFNGFTPQLQTAVVLYNSGPDGEELSIPGWGGVKEVTGATYPARIWTSYMTKALKGTKVEQFSSPSKQVSSDPTPTATPTPTETATASPTDTPSDGATASPSDGATDGASDGPGGGQGENNGNGGGNGNGNGGGQGQDQGDTAQAAGPNGLSDRVAARLNQARPGQQPTGGPAGPGARGQG</sequence>
<dbReference type="InterPro" id="IPR012338">
    <property type="entry name" value="Beta-lactam/transpept-like"/>
</dbReference>
<evidence type="ECO:0000256" key="2">
    <source>
        <dbReference type="ARBA" id="ARBA00022670"/>
    </source>
</evidence>
<feature type="transmembrane region" description="Helical" evidence="10">
    <location>
        <begin position="114"/>
        <end position="137"/>
    </location>
</feature>
<dbReference type="OrthoDB" id="8865355at2"/>
<dbReference type="SUPFAM" id="SSF53955">
    <property type="entry name" value="Lysozyme-like"/>
    <property type="match status" value="1"/>
</dbReference>
<keyword evidence="10" id="KW-0472">Membrane</keyword>
<evidence type="ECO:0000256" key="7">
    <source>
        <dbReference type="ARBA" id="ARBA00034000"/>
    </source>
</evidence>
<dbReference type="Pfam" id="PF00912">
    <property type="entry name" value="Transgly"/>
    <property type="match status" value="1"/>
</dbReference>
<keyword evidence="10" id="KW-1133">Transmembrane helix</keyword>
<keyword evidence="3" id="KW-0328">Glycosyltransferase</keyword>
<keyword evidence="5" id="KW-0378">Hydrolase</keyword>
<dbReference type="InterPro" id="IPR001264">
    <property type="entry name" value="Glyco_trans_51"/>
</dbReference>
<accession>A0A5C8ZDQ8</accession>
<evidence type="ECO:0000256" key="6">
    <source>
        <dbReference type="ARBA" id="ARBA00023268"/>
    </source>
</evidence>
<dbReference type="AlphaFoldDB" id="A0A5C8ZDQ8"/>
<feature type="region of interest" description="Disordered" evidence="9">
    <location>
        <begin position="745"/>
        <end position="867"/>
    </location>
</feature>
<dbReference type="Pfam" id="PF00905">
    <property type="entry name" value="Transpeptidase"/>
    <property type="match status" value="1"/>
</dbReference>
<evidence type="ECO:0000313" key="14">
    <source>
        <dbReference type="Proteomes" id="UP000321234"/>
    </source>
</evidence>
<evidence type="ECO:0000259" key="12">
    <source>
        <dbReference type="Pfam" id="PF00912"/>
    </source>
</evidence>
<organism evidence="13 14">
    <name type="scientific">Quadrisphaera setariae</name>
    <dbReference type="NCBI Taxonomy" id="2593304"/>
    <lineage>
        <taxon>Bacteria</taxon>
        <taxon>Bacillati</taxon>
        <taxon>Actinomycetota</taxon>
        <taxon>Actinomycetes</taxon>
        <taxon>Kineosporiales</taxon>
        <taxon>Kineosporiaceae</taxon>
        <taxon>Quadrisphaera</taxon>
    </lineage>
</organism>
<dbReference type="GO" id="GO:0008658">
    <property type="term" value="F:penicillin binding"/>
    <property type="evidence" value="ECO:0007669"/>
    <property type="project" value="InterPro"/>
</dbReference>
<dbReference type="Gene3D" id="1.10.3810.10">
    <property type="entry name" value="Biosynthetic peptidoglycan transglycosylase-like"/>
    <property type="match status" value="1"/>
</dbReference>
<dbReference type="Gene3D" id="3.40.710.10">
    <property type="entry name" value="DD-peptidase/beta-lactamase superfamily"/>
    <property type="match status" value="1"/>
</dbReference>
<keyword evidence="6" id="KW-0511">Multifunctional enzyme</keyword>
<evidence type="ECO:0000256" key="8">
    <source>
        <dbReference type="ARBA" id="ARBA00049902"/>
    </source>
</evidence>
<dbReference type="Proteomes" id="UP000321234">
    <property type="component" value="Unassembled WGS sequence"/>
</dbReference>
<dbReference type="GO" id="GO:0009002">
    <property type="term" value="F:serine-type D-Ala-D-Ala carboxypeptidase activity"/>
    <property type="evidence" value="ECO:0007669"/>
    <property type="project" value="UniProtKB-EC"/>
</dbReference>
<feature type="compositionally biased region" description="Gly residues" evidence="9">
    <location>
        <begin position="797"/>
        <end position="823"/>
    </location>
</feature>
<feature type="compositionally biased region" description="Low complexity" evidence="9">
    <location>
        <begin position="756"/>
        <end position="796"/>
    </location>
</feature>
<keyword evidence="14" id="KW-1185">Reference proteome</keyword>
<reference evidence="13 14" key="1">
    <citation type="submission" date="2019-07" db="EMBL/GenBank/DDBJ databases">
        <title>Quadrisphaera sp. strain DD2A genome sequencing and assembly.</title>
        <authorList>
            <person name="Kim I."/>
        </authorList>
    </citation>
    <scope>NUCLEOTIDE SEQUENCE [LARGE SCALE GENOMIC DNA]</scope>
    <source>
        <strain evidence="13 14">DD2A</strain>
    </source>
</reference>
<evidence type="ECO:0000256" key="3">
    <source>
        <dbReference type="ARBA" id="ARBA00022676"/>
    </source>
</evidence>
<feature type="compositionally biased region" description="Low complexity" evidence="9">
    <location>
        <begin position="43"/>
        <end position="88"/>
    </location>
</feature>
<feature type="region of interest" description="Disordered" evidence="9">
    <location>
        <begin position="43"/>
        <end position="106"/>
    </location>
</feature>
<evidence type="ECO:0000256" key="9">
    <source>
        <dbReference type="SAM" id="MobiDB-lite"/>
    </source>
</evidence>
<dbReference type="EMBL" id="VKAC01000006">
    <property type="protein sequence ID" value="TXR55982.1"/>
    <property type="molecule type" value="Genomic_DNA"/>
</dbReference>
<keyword evidence="2" id="KW-0645">Protease</keyword>
<feature type="domain" description="Penicillin-binding protein transpeptidase" evidence="11">
    <location>
        <begin position="447"/>
        <end position="702"/>
    </location>
</feature>
<feature type="region of interest" description="Disordered" evidence="9">
    <location>
        <begin position="1"/>
        <end position="30"/>
    </location>
</feature>
<dbReference type="GO" id="GO:0030288">
    <property type="term" value="C:outer membrane-bounded periplasmic space"/>
    <property type="evidence" value="ECO:0007669"/>
    <property type="project" value="TreeGrafter"/>
</dbReference>
<feature type="compositionally biased region" description="Gly residues" evidence="9">
    <location>
        <begin position="857"/>
        <end position="867"/>
    </location>
</feature>
<protein>
    <submittedName>
        <fullName evidence="13">Penicillin-binding protein</fullName>
    </submittedName>
</protein>
<keyword evidence="4" id="KW-0808">Transferase</keyword>
<keyword evidence="10" id="KW-0812">Transmembrane</keyword>
<comment type="catalytic activity">
    <reaction evidence="8">
        <text>[GlcNAc-(1-&gt;4)-Mur2Ac(oyl-L-Ala-gamma-D-Glu-L-Lys-D-Ala-D-Ala)](n)-di-trans,octa-cis-undecaprenyl diphosphate + beta-D-GlcNAc-(1-&gt;4)-Mur2Ac(oyl-L-Ala-gamma-D-Glu-L-Lys-D-Ala-D-Ala)-di-trans,octa-cis-undecaprenyl diphosphate = [GlcNAc-(1-&gt;4)-Mur2Ac(oyl-L-Ala-gamma-D-Glu-L-Lys-D-Ala-D-Ala)](n+1)-di-trans,octa-cis-undecaprenyl diphosphate + di-trans,octa-cis-undecaprenyl diphosphate + H(+)</text>
        <dbReference type="Rhea" id="RHEA:23708"/>
        <dbReference type="Rhea" id="RHEA-COMP:9602"/>
        <dbReference type="Rhea" id="RHEA-COMP:9603"/>
        <dbReference type="ChEBI" id="CHEBI:15378"/>
        <dbReference type="ChEBI" id="CHEBI:58405"/>
        <dbReference type="ChEBI" id="CHEBI:60033"/>
        <dbReference type="ChEBI" id="CHEBI:78435"/>
        <dbReference type="EC" id="2.4.99.28"/>
    </reaction>
</comment>
<dbReference type="GO" id="GO:0006508">
    <property type="term" value="P:proteolysis"/>
    <property type="evidence" value="ECO:0007669"/>
    <property type="project" value="UniProtKB-KW"/>
</dbReference>
<evidence type="ECO:0000259" key="11">
    <source>
        <dbReference type="Pfam" id="PF00905"/>
    </source>
</evidence>
<evidence type="ECO:0000256" key="10">
    <source>
        <dbReference type="SAM" id="Phobius"/>
    </source>
</evidence>
<comment type="caution">
    <text evidence="13">The sequence shown here is derived from an EMBL/GenBank/DDBJ whole genome shotgun (WGS) entry which is preliminary data.</text>
</comment>
<evidence type="ECO:0000256" key="4">
    <source>
        <dbReference type="ARBA" id="ARBA00022679"/>
    </source>
</evidence>
<feature type="domain" description="Glycosyl transferase family 51" evidence="12">
    <location>
        <begin position="163"/>
        <end position="338"/>
    </location>
</feature>
<dbReference type="GO" id="GO:0009252">
    <property type="term" value="P:peptidoglycan biosynthetic process"/>
    <property type="evidence" value="ECO:0007669"/>
    <property type="project" value="TreeGrafter"/>
</dbReference>
<dbReference type="InterPro" id="IPR023346">
    <property type="entry name" value="Lysozyme-like_dom_sf"/>
</dbReference>
<proteinExistence type="predicted"/>
<dbReference type="SUPFAM" id="SSF56601">
    <property type="entry name" value="beta-lactamase/transpeptidase-like"/>
    <property type="match status" value="1"/>
</dbReference>
<dbReference type="PANTHER" id="PTHR32282">
    <property type="entry name" value="BINDING PROTEIN TRANSPEPTIDASE, PUTATIVE-RELATED"/>
    <property type="match status" value="1"/>
</dbReference>
<evidence type="ECO:0000256" key="5">
    <source>
        <dbReference type="ARBA" id="ARBA00022801"/>
    </source>
</evidence>
<feature type="compositionally biased region" description="Polar residues" evidence="9">
    <location>
        <begin position="746"/>
        <end position="755"/>
    </location>
</feature>
<name>A0A5C8ZDQ8_9ACTN</name>
<comment type="catalytic activity">
    <reaction evidence="7">
        <text>Preferential cleavage: (Ac)2-L-Lys-D-Ala-|-D-Ala. Also transpeptidation of peptidyl-alanyl moieties that are N-acyl substituents of D-alanine.</text>
        <dbReference type="EC" id="3.4.16.4"/>
    </reaction>
</comment>
<dbReference type="InterPro" id="IPR001460">
    <property type="entry name" value="PCN-bd_Tpept"/>
</dbReference>
<feature type="compositionally biased region" description="Low complexity" evidence="9">
    <location>
        <begin position="847"/>
        <end position="856"/>
    </location>
</feature>